<name>A0AAE0KMS5_9PEZI</name>
<keyword evidence="2" id="KW-1185">Reference proteome</keyword>
<proteinExistence type="predicted"/>
<dbReference type="AlphaFoldDB" id="A0AAE0KMS5"/>
<reference evidence="1" key="2">
    <citation type="submission" date="2023-06" db="EMBL/GenBank/DDBJ databases">
        <authorList>
            <consortium name="Lawrence Berkeley National Laboratory"/>
            <person name="Haridas S."/>
            <person name="Hensen N."/>
            <person name="Bonometti L."/>
            <person name="Westerberg I."/>
            <person name="Brannstrom I.O."/>
            <person name="Guillou S."/>
            <person name="Cros-Aarteil S."/>
            <person name="Calhoun S."/>
            <person name="Kuo A."/>
            <person name="Mondo S."/>
            <person name="Pangilinan J."/>
            <person name="Riley R."/>
            <person name="Labutti K."/>
            <person name="Andreopoulos B."/>
            <person name="Lipzen A."/>
            <person name="Chen C."/>
            <person name="Yanf M."/>
            <person name="Daum C."/>
            <person name="Ng V."/>
            <person name="Clum A."/>
            <person name="Steindorff A."/>
            <person name="Ohm R."/>
            <person name="Martin F."/>
            <person name="Silar P."/>
            <person name="Natvig D."/>
            <person name="Lalanne C."/>
            <person name="Gautier V."/>
            <person name="Ament-Velasquez S.L."/>
            <person name="Kruys A."/>
            <person name="Hutchinson M.I."/>
            <person name="Powell A.J."/>
            <person name="Barry K."/>
            <person name="Miller A.N."/>
            <person name="Grigoriev I.V."/>
            <person name="Debuchy R."/>
            <person name="Gladieux P."/>
            <person name="Thoren M.H."/>
            <person name="Johannesson H."/>
        </authorList>
    </citation>
    <scope>NUCLEOTIDE SEQUENCE</scope>
    <source>
        <strain evidence="1">CBS 958.72</strain>
    </source>
</reference>
<gene>
    <name evidence="1" type="ORF">B0T24DRAFT_694513</name>
</gene>
<reference evidence="1" key="1">
    <citation type="journal article" date="2023" name="Mol. Phylogenet. Evol.">
        <title>Genome-scale phylogeny and comparative genomics of the fungal order Sordariales.</title>
        <authorList>
            <person name="Hensen N."/>
            <person name="Bonometti L."/>
            <person name="Westerberg I."/>
            <person name="Brannstrom I.O."/>
            <person name="Guillou S."/>
            <person name="Cros-Aarteil S."/>
            <person name="Calhoun S."/>
            <person name="Haridas S."/>
            <person name="Kuo A."/>
            <person name="Mondo S."/>
            <person name="Pangilinan J."/>
            <person name="Riley R."/>
            <person name="LaButti K."/>
            <person name="Andreopoulos B."/>
            <person name="Lipzen A."/>
            <person name="Chen C."/>
            <person name="Yan M."/>
            <person name="Daum C."/>
            <person name="Ng V."/>
            <person name="Clum A."/>
            <person name="Steindorff A."/>
            <person name="Ohm R.A."/>
            <person name="Martin F."/>
            <person name="Silar P."/>
            <person name="Natvig D.O."/>
            <person name="Lalanne C."/>
            <person name="Gautier V."/>
            <person name="Ament-Velasquez S.L."/>
            <person name="Kruys A."/>
            <person name="Hutchinson M.I."/>
            <person name="Powell A.J."/>
            <person name="Barry K."/>
            <person name="Miller A.N."/>
            <person name="Grigoriev I.V."/>
            <person name="Debuchy R."/>
            <person name="Gladieux P."/>
            <person name="Hiltunen Thoren M."/>
            <person name="Johannesson H."/>
        </authorList>
    </citation>
    <scope>NUCLEOTIDE SEQUENCE</scope>
    <source>
        <strain evidence="1">CBS 958.72</strain>
    </source>
</reference>
<sequence length="370" mass="40821">MSAQINPSNMLPQDSTDSAAPREWVAVQAILELQKALKPQRLAQILGSLHYLLTFNTEAQDYYFLVDPIDRTTLTGRRIKQLAKLINQNTNGAVRMDYTPETGVMTIMSISESLDWALIMQAMFSAKKNITGVPDFRLSFFRDFAVAQNIGCIYYKNKPYGLFLLANPGTADMAAASIGLALNDITRYHPSIKMVVRLEMGGLDRKIQISSPSLVRQNAKCIIDKASSSDHLHEGGELRLRLPLSDENAQGNAVSVLKFSDVLEVIREHYKKGIPLSGHPDNKPARQASVFPLHAFNFGLAGRITQLLGLRATEWKVRNVGSALATRDMGLGQIKAGGSGRLIHPATTRTTGSLMSLLPARRLLGRLLRR</sequence>
<protein>
    <submittedName>
        <fullName evidence="1">Uncharacterized protein</fullName>
    </submittedName>
</protein>
<evidence type="ECO:0000313" key="2">
    <source>
        <dbReference type="Proteomes" id="UP001287356"/>
    </source>
</evidence>
<evidence type="ECO:0000313" key="1">
    <source>
        <dbReference type="EMBL" id="KAK3379105.1"/>
    </source>
</evidence>
<comment type="caution">
    <text evidence="1">The sequence shown here is derived from an EMBL/GenBank/DDBJ whole genome shotgun (WGS) entry which is preliminary data.</text>
</comment>
<accession>A0AAE0KMS5</accession>
<organism evidence="1 2">
    <name type="scientific">Lasiosphaeria ovina</name>
    <dbReference type="NCBI Taxonomy" id="92902"/>
    <lineage>
        <taxon>Eukaryota</taxon>
        <taxon>Fungi</taxon>
        <taxon>Dikarya</taxon>
        <taxon>Ascomycota</taxon>
        <taxon>Pezizomycotina</taxon>
        <taxon>Sordariomycetes</taxon>
        <taxon>Sordariomycetidae</taxon>
        <taxon>Sordariales</taxon>
        <taxon>Lasiosphaeriaceae</taxon>
        <taxon>Lasiosphaeria</taxon>
    </lineage>
</organism>
<dbReference type="Proteomes" id="UP001287356">
    <property type="component" value="Unassembled WGS sequence"/>
</dbReference>
<dbReference type="EMBL" id="JAULSN010000002">
    <property type="protein sequence ID" value="KAK3379105.1"/>
    <property type="molecule type" value="Genomic_DNA"/>
</dbReference>